<proteinExistence type="predicted"/>
<gene>
    <name evidence="2" type="ORF">GCM10009680_67020</name>
</gene>
<evidence type="ECO:0000313" key="2">
    <source>
        <dbReference type="EMBL" id="GAA1716315.1"/>
    </source>
</evidence>
<keyword evidence="3" id="KW-1185">Reference proteome</keyword>
<sequence length="71" mass="7213">MNSSPSLTWGDEVSAVSAAGDAGSVRPGAGPSRPSSVTGPDNVAVAVPRPAQEALRRGRRAQWGTPGRTDE</sequence>
<evidence type="ECO:0000313" key="3">
    <source>
        <dbReference type="Proteomes" id="UP001499947"/>
    </source>
</evidence>
<feature type="compositionally biased region" description="Low complexity" evidence="1">
    <location>
        <begin position="13"/>
        <end position="25"/>
    </location>
</feature>
<name>A0ABN2J1V3_9ACTN</name>
<dbReference type="Proteomes" id="UP001499947">
    <property type="component" value="Unassembled WGS sequence"/>
</dbReference>
<reference evidence="2 3" key="1">
    <citation type="journal article" date="2019" name="Int. J. Syst. Evol. Microbiol.">
        <title>The Global Catalogue of Microorganisms (GCM) 10K type strain sequencing project: providing services to taxonomists for standard genome sequencing and annotation.</title>
        <authorList>
            <consortium name="The Broad Institute Genomics Platform"/>
            <consortium name="The Broad Institute Genome Sequencing Center for Infectious Disease"/>
            <person name="Wu L."/>
            <person name="Ma J."/>
        </authorList>
    </citation>
    <scope>NUCLEOTIDE SEQUENCE [LARGE SCALE GENOMIC DNA]</scope>
    <source>
        <strain evidence="2 3">JCM 13244</strain>
    </source>
</reference>
<accession>A0ABN2J1V3</accession>
<comment type="caution">
    <text evidence="2">The sequence shown here is derived from an EMBL/GenBank/DDBJ whole genome shotgun (WGS) entry which is preliminary data.</text>
</comment>
<feature type="region of interest" description="Disordered" evidence="1">
    <location>
        <begin position="1"/>
        <end position="71"/>
    </location>
</feature>
<dbReference type="EMBL" id="BAAALR010000078">
    <property type="protein sequence ID" value="GAA1716315.1"/>
    <property type="molecule type" value="Genomic_DNA"/>
</dbReference>
<evidence type="ECO:0000256" key="1">
    <source>
        <dbReference type="SAM" id="MobiDB-lite"/>
    </source>
</evidence>
<protein>
    <submittedName>
        <fullName evidence="2">Uncharacterized protein</fullName>
    </submittedName>
</protein>
<organism evidence="2 3">
    <name type="scientific">Streptomyces yatensis</name>
    <dbReference type="NCBI Taxonomy" id="155177"/>
    <lineage>
        <taxon>Bacteria</taxon>
        <taxon>Bacillati</taxon>
        <taxon>Actinomycetota</taxon>
        <taxon>Actinomycetes</taxon>
        <taxon>Kitasatosporales</taxon>
        <taxon>Streptomycetaceae</taxon>
        <taxon>Streptomyces</taxon>
        <taxon>Streptomyces violaceusniger group</taxon>
    </lineage>
</organism>